<evidence type="ECO:0000256" key="6">
    <source>
        <dbReference type="ARBA" id="ARBA00022679"/>
    </source>
</evidence>
<name>R0EP69_CAUVI</name>
<dbReference type="OrthoDB" id="9788537at2"/>
<sequence>MFSGIIETVGETRWVRPEADGALRIGLATGFADLDLGESVAVNGVCLTVTDRDASGEASFFLSAETLSRSTFPHLSVGAAVNLERALRLSMRLSGHLVQGHVDGLARIVAITGGDDDRRMRLALPGALWPYCVEKGSIALNGVSMTLTDVAAAEPGAPFTVGVALIPHTWTHTTLQHARLGDLVNVEVDVLAKYAERLCHAYLKRSNA</sequence>
<evidence type="ECO:0000256" key="8">
    <source>
        <dbReference type="NCBIfam" id="TIGR00187"/>
    </source>
</evidence>
<dbReference type="Pfam" id="PF00677">
    <property type="entry name" value="Lum_binding"/>
    <property type="match status" value="2"/>
</dbReference>
<dbReference type="CDD" id="cd00402">
    <property type="entry name" value="Riboflavin_synthase_like"/>
    <property type="match status" value="1"/>
</dbReference>
<dbReference type="Proteomes" id="UP000013063">
    <property type="component" value="Unassembled WGS sequence"/>
</dbReference>
<protein>
    <recommendedName>
        <fullName evidence="4 8">Riboflavin synthase</fullName>
        <ecNumber evidence="3 8">2.5.1.9</ecNumber>
    </recommendedName>
</protein>
<feature type="domain" description="Lumazine-binding" evidence="10">
    <location>
        <begin position="1"/>
        <end position="96"/>
    </location>
</feature>
<keyword evidence="12" id="KW-1185">Reference proteome</keyword>
<dbReference type="GO" id="GO:0009231">
    <property type="term" value="P:riboflavin biosynthetic process"/>
    <property type="evidence" value="ECO:0007669"/>
    <property type="project" value="UniProtKB-KW"/>
</dbReference>
<evidence type="ECO:0000313" key="11">
    <source>
        <dbReference type="EMBL" id="ENZ82852.1"/>
    </source>
</evidence>
<dbReference type="EMBL" id="APMP01000004">
    <property type="protein sequence ID" value="ENZ82852.1"/>
    <property type="molecule type" value="Genomic_DNA"/>
</dbReference>
<dbReference type="RefSeq" id="WP_004616630.1">
    <property type="nucleotide sequence ID" value="NZ_APMP01000004.1"/>
</dbReference>
<accession>R0EP69</accession>
<evidence type="ECO:0000256" key="7">
    <source>
        <dbReference type="ARBA" id="ARBA00022737"/>
    </source>
</evidence>
<comment type="pathway">
    <text evidence="2">Cofactor biosynthesis; riboflavin biosynthesis; riboflavin from 2-hydroxy-3-oxobutyl phosphate and 5-amino-6-(D-ribitylamino)uracil: step 2/2.</text>
</comment>
<dbReference type="PATRIC" id="fig|1292034.3.peg.1031"/>
<organism evidence="11 12">
    <name type="scientific">Caulobacter vibrioides OR37</name>
    <dbReference type="NCBI Taxonomy" id="1292034"/>
    <lineage>
        <taxon>Bacteria</taxon>
        <taxon>Pseudomonadati</taxon>
        <taxon>Pseudomonadota</taxon>
        <taxon>Alphaproteobacteria</taxon>
        <taxon>Caulobacterales</taxon>
        <taxon>Caulobacteraceae</taxon>
        <taxon>Caulobacter</taxon>
    </lineage>
</organism>
<comment type="caution">
    <text evidence="11">The sequence shown here is derived from an EMBL/GenBank/DDBJ whole genome shotgun (WGS) entry which is preliminary data.</text>
</comment>
<dbReference type="EC" id="2.5.1.9" evidence="3 8"/>
<proteinExistence type="predicted"/>
<keyword evidence="7" id="KW-0677">Repeat</keyword>
<evidence type="ECO:0000256" key="9">
    <source>
        <dbReference type="PROSITE-ProRule" id="PRU00524"/>
    </source>
</evidence>
<keyword evidence="6 11" id="KW-0808">Transferase</keyword>
<gene>
    <name evidence="11" type="ORF">OR37_01046</name>
</gene>
<keyword evidence="5" id="KW-0686">Riboflavin biosynthesis</keyword>
<feature type="repeat" description="Lumazine-binding" evidence="9">
    <location>
        <begin position="1"/>
        <end position="96"/>
    </location>
</feature>
<evidence type="ECO:0000256" key="3">
    <source>
        <dbReference type="ARBA" id="ARBA00012827"/>
    </source>
</evidence>
<dbReference type="InterPro" id="IPR023366">
    <property type="entry name" value="ATP_synth_asu-like_sf"/>
</dbReference>
<dbReference type="InterPro" id="IPR026017">
    <property type="entry name" value="Lumazine-bd_dom"/>
</dbReference>
<evidence type="ECO:0000256" key="4">
    <source>
        <dbReference type="ARBA" id="ARBA00013950"/>
    </source>
</evidence>
<dbReference type="InterPro" id="IPR017938">
    <property type="entry name" value="Riboflavin_synthase-like_b-brl"/>
</dbReference>
<evidence type="ECO:0000259" key="10">
    <source>
        <dbReference type="PROSITE" id="PS51177"/>
    </source>
</evidence>
<dbReference type="eggNOG" id="COG0307">
    <property type="taxonomic scope" value="Bacteria"/>
</dbReference>
<dbReference type="PANTHER" id="PTHR21098:SF0">
    <property type="entry name" value="RIBOFLAVIN SYNTHASE"/>
    <property type="match status" value="1"/>
</dbReference>
<evidence type="ECO:0000256" key="2">
    <source>
        <dbReference type="ARBA" id="ARBA00004887"/>
    </source>
</evidence>
<feature type="domain" description="Lumazine-binding" evidence="10">
    <location>
        <begin position="97"/>
        <end position="199"/>
    </location>
</feature>
<dbReference type="PANTHER" id="PTHR21098">
    <property type="entry name" value="RIBOFLAVIN SYNTHASE ALPHA CHAIN"/>
    <property type="match status" value="1"/>
</dbReference>
<dbReference type="SUPFAM" id="SSF63380">
    <property type="entry name" value="Riboflavin synthase domain-like"/>
    <property type="match status" value="2"/>
</dbReference>
<comment type="function">
    <text evidence="1">Catalyzes the dismutation of two molecules of 6,7-dimethyl-8-ribityllumazine, resulting in the formation of riboflavin and 5-amino-6-(D-ribitylamino)uracil.</text>
</comment>
<dbReference type="PROSITE" id="PS51177">
    <property type="entry name" value="LUMAZINE_BIND"/>
    <property type="match status" value="2"/>
</dbReference>
<dbReference type="Gene3D" id="2.40.30.20">
    <property type="match status" value="2"/>
</dbReference>
<evidence type="ECO:0000313" key="12">
    <source>
        <dbReference type="Proteomes" id="UP000013063"/>
    </source>
</evidence>
<dbReference type="FunFam" id="2.40.30.20:FF:000004">
    <property type="entry name" value="Riboflavin synthase, alpha subunit"/>
    <property type="match status" value="1"/>
</dbReference>
<dbReference type="PIRSF" id="PIRSF000498">
    <property type="entry name" value="Riboflavin_syn_A"/>
    <property type="match status" value="1"/>
</dbReference>
<dbReference type="STRING" id="1292034.OR37_01046"/>
<dbReference type="NCBIfam" id="TIGR00187">
    <property type="entry name" value="ribE"/>
    <property type="match status" value="1"/>
</dbReference>
<dbReference type="AlphaFoldDB" id="R0EP69"/>
<dbReference type="NCBIfam" id="NF006767">
    <property type="entry name" value="PRK09289.1"/>
    <property type="match status" value="1"/>
</dbReference>
<feature type="repeat" description="Lumazine-binding" evidence="9">
    <location>
        <begin position="97"/>
        <end position="199"/>
    </location>
</feature>
<evidence type="ECO:0000256" key="1">
    <source>
        <dbReference type="ARBA" id="ARBA00002803"/>
    </source>
</evidence>
<evidence type="ECO:0000256" key="5">
    <source>
        <dbReference type="ARBA" id="ARBA00022619"/>
    </source>
</evidence>
<dbReference type="InterPro" id="IPR001783">
    <property type="entry name" value="Lumazine-bd"/>
</dbReference>
<reference evidence="11 12" key="1">
    <citation type="journal article" date="2013" name="Genome Announc.">
        <title>Draft Genome Sequence for Caulobacter sp. Strain OR37, a Bacterium Tolerant to Heavy Metals.</title>
        <authorList>
            <person name="Utturkar S.M."/>
            <person name="Bollmann A."/>
            <person name="Brzoska R.M."/>
            <person name="Klingeman D.M."/>
            <person name="Epstein S.E."/>
            <person name="Palumbo A.V."/>
            <person name="Brown S.D."/>
        </authorList>
    </citation>
    <scope>NUCLEOTIDE SEQUENCE [LARGE SCALE GENOMIC DNA]</scope>
    <source>
        <strain evidence="11 12">OR37</strain>
    </source>
</reference>
<dbReference type="GO" id="GO:0004746">
    <property type="term" value="F:riboflavin synthase activity"/>
    <property type="evidence" value="ECO:0007669"/>
    <property type="project" value="UniProtKB-UniRule"/>
</dbReference>